<reference evidence="6 7" key="1">
    <citation type="submission" date="2016-10" db="EMBL/GenBank/DDBJ databases">
        <authorList>
            <person name="de Groot N.N."/>
        </authorList>
    </citation>
    <scope>NUCLEOTIDE SEQUENCE [LARGE SCALE GENOMIC DNA]</scope>
    <source>
        <strain evidence="6 7">HLD2</strain>
    </source>
</reference>
<dbReference type="PANTHER" id="PTHR31756:SF3">
    <property type="entry name" value="PYRUVATE, PHOSPHATE DIKINASE REGULATORY PROTEIN 1, CHLOROPLASTIC"/>
    <property type="match status" value="1"/>
</dbReference>
<feature type="binding site" evidence="5">
    <location>
        <begin position="159"/>
        <end position="166"/>
    </location>
    <ligand>
        <name>ADP</name>
        <dbReference type="ChEBI" id="CHEBI:456216"/>
    </ligand>
</feature>
<comment type="catalytic activity">
    <reaction evidence="5">
        <text>[pyruvate, water dikinase]-phosphate + phosphate + H(+) = [pyruvate, water dikinase] + diphosphate</text>
        <dbReference type="Rhea" id="RHEA:48580"/>
        <dbReference type="Rhea" id="RHEA-COMP:11425"/>
        <dbReference type="Rhea" id="RHEA-COMP:11426"/>
        <dbReference type="ChEBI" id="CHEBI:15378"/>
        <dbReference type="ChEBI" id="CHEBI:33019"/>
        <dbReference type="ChEBI" id="CHEBI:43176"/>
        <dbReference type="ChEBI" id="CHEBI:43474"/>
        <dbReference type="ChEBI" id="CHEBI:68546"/>
        <dbReference type="EC" id="2.7.4.28"/>
    </reaction>
</comment>
<organism evidence="6 7">
    <name type="scientific">Thiohalomonas denitrificans</name>
    <dbReference type="NCBI Taxonomy" id="415747"/>
    <lineage>
        <taxon>Bacteria</taxon>
        <taxon>Pseudomonadati</taxon>
        <taxon>Pseudomonadota</taxon>
        <taxon>Gammaproteobacteria</taxon>
        <taxon>Thiohalomonadales</taxon>
        <taxon>Thiohalomonadaceae</taxon>
        <taxon>Thiohalomonas</taxon>
    </lineage>
</organism>
<dbReference type="AlphaFoldDB" id="A0A1G5PJB1"/>
<evidence type="ECO:0000313" key="7">
    <source>
        <dbReference type="Proteomes" id="UP000199648"/>
    </source>
</evidence>
<dbReference type="EC" id="2.7.4.28" evidence="5"/>
<proteinExistence type="inferred from homology"/>
<comment type="similarity">
    <text evidence="5">Belongs to the pyruvate, phosphate/water dikinase regulatory protein family. PSRP subfamily.</text>
</comment>
<dbReference type="GO" id="GO:0005524">
    <property type="term" value="F:ATP binding"/>
    <property type="evidence" value="ECO:0007669"/>
    <property type="project" value="InterPro"/>
</dbReference>
<evidence type="ECO:0000256" key="2">
    <source>
        <dbReference type="ARBA" id="ARBA00022679"/>
    </source>
</evidence>
<dbReference type="GO" id="GO:0016776">
    <property type="term" value="F:phosphotransferase activity, phosphate group as acceptor"/>
    <property type="evidence" value="ECO:0007669"/>
    <property type="project" value="UniProtKB-UniRule"/>
</dbReference>
<name>A0A1G5PJB1_9GAMM</name>
<accession>A0A1G5PJB1</accession>
<gene>
    <name evidence="6" type="ORF">SAMN03097708_00062</name>
</gene>
<dbReference type="GO" id="GO:0004674">
    <property type="term" value="F:protein serine/threonine kinase activity"/>
    <property type="evidence" value="ECO:0007669"/>
    <property type="project" value="UniProtKB-UniRule"/>
</dbReference>
<dbReference type="GO" id="GO:0043531">
    <property type="term" value="F:ADP binding"/>
    <property type="evidence" value="ECO:0007669"/>
    <property type="project" value="UniProtKB-UniRule"/>
</dbReference>
<dbReference type="InterPro" id="IPR026530">
    <property type="entry name" value="PSRP"/>
</dbReference>
<evidence type="ECO:0000256" key="1">
    <source>
        <dbReference type="ARBA" id="ARBA00022527"/>
    </source>
</evidence>
<keyword evidence="2 5" id="KW-0808">Transferase</keyword>
<keyword evidence="3 5" id="KW-0547">Nucleotide-binding</keyword>
<dbReference type="STRING" id="415747.SAMN03097708_00062"/>
<evidence type="ECO:0000313" key="6">
    <source>
        <dbReference type="EMBL" id="SCZ49139.1"/>
    </source>
</evidence>
<dbReference type="NCBIfam" id="NF003742">
    <property type="entry name" value="PRK05339.1"/>
    <property type="match status" value="1"/>
</dbReference>
<keyword evidence="1 5" id="KW-0723">Serine/threonine-protein kinase</keyword>
<dbReference type="HAMAP" id="MF_01062">
    <property type="entry name" value="PSRP"/>
    <property type="match status" value="1"/>
</dbReference>
<evidence type="ECO:0000256" key="5">
    <source>
        <dbReference type="HAMAP-Rule" id="MF_01062"/>
    </source>
</evidence>
<protein>
    <recommendedName>
        <fullName evidence="5">Putative phosphoenolpyruvate synthase regulatory protein</fullName>
        <shortName evidence="5">PEP synthase regulatory protein</shortName>
        <shortName evidence="5">PSRP</shortName>
        <ecNumber evidence="5">2.7.11.33</ecNumber>
        <ecNumber evidence="5">2.7.4.28</ecNumber>
    </recommendedName>
    <alternativeName>
        <fullName evidence="5">Pyruvate, water dikinase regulatory protein</fullName>
    </alternativeName>
</protein>
<evidence type="ECO:0000256" key="4">
    <source>
        <dbReference type="ARBA" id="ARBA00022777"/>
    </source>
</evidence>
<dbReference type="Proteomes" id="UP000199648">
    <property type="component" value="Unassembled WGS sequence"/>
</dbReference>
<dbReference type="EC" id="2.7.11.33" evidence="5"/>
<dbReference type="EMBL" id="FMWD01000001">
    <property type="protein sequence ID" value="SCZ49139.1"/>
    <property type="molecule type" value="Genomic_DNA"/>
</dbReference>
<keyword evidence="7" id="KW-1185">Reference proteome</keyword>
<comment type="function">
    <text evidence="5">Bifunctional serine/threonine kinase and phosphorylase involved in the regulation of the phosphoenolpyruvate synthase (PEPS) by catalyzing its phosphorylation/dephosphorylation.</text>
</comment>
<comment type="catalytic activity">
    <reaction evidence="5">
        <text>[pyruvate, water dikinase] + ADP = [pyruvate, water dikinase]-phosphate + AMP + H(+)</text>
        <dbReference type="Rhea" id="RHEA:46020"/>
        <dbReference type="Rhea" id="RHEA-COMP:11425"/>
        <dbReference type="Rhea" id="RHEA-COMP:11426"/>
        <dbReference type="ChEBI" id="CHEBI:15378"/>
        <dbReference type="ChEBI" id="CHEBI:43176"/>
        <dbReference type="ChEBI" id="CHEBI:68546"/>
        <dbReference type="ChEBI" id="CHEBI:456215"/>
        <dbReference type="ChEBI" id="CHEBI:456216"/>
        <dbReference type="EC" id="2.7.11.33"/>
    </reaction>
</comment>
<dbReference type="PANTHER" id="PTHR31756">
    <property type="entry name" value="PYRUVATE, PHOSPHATE DIKINASE REGULATORY PROTEIN 1, CHLOROPLASTIC"/>
    <property type="match status" value="1"/>
</dbReference>
<sequence>MFSVVNPMRRSVFFLSDHTGITAETLGRSLLTQFEGIEFQQTSWPFLDNMEKAESAVSRINRAAREDGCRPLVFSTIVDTEVRKVILTCRGAVFDFFDAFNDKLENELGQPALHATGRSHGIGDFQRYASRIDALNFSLSNDDGLMASNYPASDIILLGVSRSGKTPTCLYLALQYGVLAANYPLTEDDLKAGLLPKVLAPYRDRLFGLTIDPDRLHRIRTERYPDSRYSQLRQCQFEVDAVESLYRREAVPFVNTTSMSIEEIAATIMQRAGIQRRLYG</sequence>
<dbReference type="InterPro" id="IPR005177">
    <property type="entry name" value="Kinase-pyrophosphorylase"/>
</dbReference>
<evidence type="ECO:0000256" key="3">
    <source>
        <dbReference type="ARBA" id="ARBA00022741"/>
    </source>
</evidence>
<dbReference type="Pfam" id="PF03618">
    <property type="entry name" value="Kinase-PPPase"/>
    <property type="match status" value="1"/>
</dbReference>
<keyword evidence="4 5" id="KW-0418">Kinase</keyword>